<reference evidence="1 2" key="1">
    <citation type="submission" date="2018-01" db="EMBL/GenBank/DDBJ databases">
        <title>G. obscuriglobus.</title>
        <authorList>
            <person name="Franke J."/>
            <person name="Blomberg W."/>
            <person name="Selmecki A."/>
        </authorList>
    </citation>
    <scope>NUCLEOTIDE SEQUENCE [LARGE SCALE GENOMIC DNA]</scope>
    <source>
        <strain evidence="1 2">DSM 5831</strain>
    </source>
</reference>
<dbReference type="EMBL" id="CP025958">
    <property type="protein sequence ID" value="AWM38889.1"/>
    <property type="molecule type" value="Genomic_DNA"/>
</dbReference>
<dbReference type="RefSeq" id="WP_010037774.1">
    <property type="nucleotide sequence ID" value="NZ_CP025958.1"/>
</dbReference>
<sequence>MFHILTATDADQRLAELERFIQHWYGPRRPEFGEPDALAGYPELPGSLRRFYSFAGQWPSPNPDSDAEYFYTGGSGHHLLPLAQASPTVDGRLRFFMEYQGDWYGVTTPGEPDPPVWITGRWDEEGAPEGTEDGPEPQAKTRQVSAALSRFLVTHCLMTTVYEWDNSPHPRTSSHAVDTALADWLRRERASAEVLWAAEPGGCPNYEGSFLLLHGRVLVHDTGSGFLKFGARHPEGIELLRGVIGDAV</sequence>
<gene>
    <name evidence="1" type="ORF">C1280_19130</name>
</gene>
<protein>
    <submittedName>
        <fullName evidence="1">Uncharacterized protein</fullName>
    </submittedName>
</protein>
<accession>A0A2Z3GWS5</accession>
<name>A0A2Z3GWS5_9BACT</name>
<evidence type="ECO:0000313" key="2">
    <source>
        <dbReference type="Proteomes" id="UP000245802"/>
    </source>
</evidence>
<keyword evidence="2" id="KW-1185">Reference proteome</keyword>
<proteinExistence type="predicted"/>
<dbReference type="OrthoDB" id="281073at2"/>
<dbReference type="AlphaFoldDB" id="A0A2Z3GWS5"/>
<organism evidence="1 2">
    <name type="scientific">Gemmata obscuriglobus</name>
    <dbReference type="NCBI Taxonomy" id="114"/>
    <lineage>
        <taxon>Bacteria</taxon>
        <taxon>Pseudomonadati</taxon>
        <taxon>Planctomycetota</taxon>
        <taxon>Planctomycetia</taxon>
        <taxon>Gemmatales</taxon>
        <taxon>Gemmataceae</taxon>
        <taxon>Gemmata</taxon>
    </lineage>
</organism>
<dbReference type="Proteomes" id="UP000245802">
    <property type="component" value="Chromosome"/>
</dbReference>
<dbReference type="KEGG" id="gog:C1280_19130"/>
<evidence type="ECO:0000313" key="1">
    <source>
        <dbReference type="EMBL" id="AWM38889.1"/>
    </source>
</evidence>